<proteinExistence type="predicted"/>
<dbReference type="EMBL" id="MAAO01000006">
    <property type="protein sequence ID" value="OUR97256.1"/>
    <property type="molecule type" value="Genomic_DNA"/>
</dbReference>
<reference evidence="2" key="1">
    <citation type="journal article" date="2017" name="Proc. Natl. Acad. Sci. U.S.A.">
        <title>Simulation of Deepwater Horizon oil plume reveals substrate specialization within a complex community of hydrocarbon-degraders.</title>
        <authorList>
            <person name="Hu P."/>
            <person name="Dubinsky E.A."/>
            <person name="Probst A.J."/>
            <person name="Wang J."/>
            <person name="Sieber C.M.K."/>
            <person name="Tom L.M."/>
            <person name="Gardinali P."/>
            <person name="Banfield J.F."/>
            <person name="Atlas R.M."/>
            <person name="Andersen G.L."/>
        </authorList>
    </citation>
    <scope>NUCLEOTIDE SEQUENCE [LARGE SCALE GENOMIC DNA]</scope>
</reference>
<dbReference type="Proteomes" id="UP000196531">
    <property type="component" value="Unassembled WGS sequence"/>
</dbReference>
<evidence type="ECO:0000313" key="1">
    <source>
        <dbReference type="EMBL" id="OUR97256.1"/>
    </source>
</evidence>
<sequence>MRKLFFILLVLFSQSAISKIYSVKKNKLVVRVSFSPPKDFQIKTNFLNTPMIIWDKTLLHHGPSVGIYPVRGIQKGFANKLSAKSYFKEFEKEQRQNLKSLKAKKIKFGKTEVSNEMLRFQVSYKLGNTKIYLTETHKTCLKNSLKIRTIVKNIDRKKFYPVMDKLVKEISCVK</sequence>
<organism evidence="1 2">
    <name type="scientific">Halobacteriovorax marinus</name>
    <dbReference type="NCBI Taxonomy" id="97084"/>
    <lineage>
        <taxon>Bacteria</taxon>
        <taxon>Pseudomonadati</taxon>
        <taxon>Bdellovibrionota</taxon>
        <taxon>Bacteriovoracia</taxon>
        <taxon>Bacteriovoracales</taxon>
        <taxon>Halobacteriovoraceae</taxon>
        <taxon>Halobacteriovorax</taxon>
    </lineage>
</organism>
<accession>A0A1Y5F8K8</accession>
<gene>
    <name evidence="1" type="ORF">A9Q84_13095</name>
</gene>
<dbReference type="AlphaFoldDB" id="A0A1Y5F8K8"/>
<name>A0A1Y5F8K8_9BACT</name>
<protein>
    <submittedName>
        <fullName evidence="1">Uncharacterized protein</fullName>
    </submittedName>
</protein>
<evidence type="ECO:0000313" key="2">
    <source>
        <dbReference type="Proteomes" id="UP000196531"/>
    </source>
</evidence>
<comment type="caution">
    <text evidence="1">The sequence shown here is derived from an EMBL/GenBank/DDBJ whole genome shotgun (WGS) entry which is preliminary data.</text>
</comment>